<gene>
    <name evidence="11" type="primary">LOC113205407</name>
</gene>
<evidence type="ECO:0000256" key="3">
    <source>
        <dbReference type="ARBA" id="ARBA00022853"/>
    </source>
</evidence>
<dbReference type="InterPro" id="IPR053820">
    <property type="entry name" value="MSL3_chromo-like"/>
</dbReference>
<feature type="region of interest" description="Disordered" evidence="8">
    <location>
        <begin position="114"/>
        <end position="205"/>
    </location>
</feature>
<evidence type="ECO:0000256" key="8">
    <source>
        <dbReference type="SAM" id="MobiDB-lite"/>
    </source>
</evidence>
<dbReference type="GO" id="GO:0072487">
    <property type="term" value="C:MSL complex"/>
    <property type="evidence" value="ECO:0007669"/>
    <property type="project" value="TreeGrafter"/>
</dbReference>
<proteinExistence type="predicted"/>
<dbReference type="PROSITE" id="PS51640">
    <property type="entry name" value="MRG"/>
    <property type="match status" value="1"/>
</dbReference>
<dbReference type="GeneID" id="113205407"/>
<evidence type="ECO:0000256" key="4">
    <source>
        <dbReference type="ARBA" id="ARBA00023015"/>
    </source>
</evidence>
<evidence type="ECO:0000256" key="5">
    <source>
        <dbReference type="ARBA" id="ARBA00023163"/>
    </source>
</evidence>
<sequence length="562" mass="62746">MVSTRGPKFKFTEGERVLCYEPDPTKAKVLYDSKVLEVKVTKDQRGRKAVEFLIHFQGWNSSWDRCVSEDFVLKDTEENRQLQKDLAQKAQLQLCSNYRRGAYLYRKDRTKRRRKLSDRINDTLERQKGRRRVSTSASATSNSNASGTSASVDSDQDSVSHDEDEDENDDERDEDDENNAWGNRSSDESSEGEEREDHDEEVVEERIPMEISLGLKRLLEHDCTLINKHNKLLKLPAEPNIVTILEGFVKHYAVNQLCNSSTTAPSSSKNGQRHYKYIHSNKTQDLDSICRNLNICKEVADGLRVYFDFTLSDLLLYSQEKEQFTDLIGKNGSPQKTLTPKREPESGGEGESENIKMEPSSDLAADHDQKEKSKLPIPSPPGRASTEEPSATVGENRKRSLRSSHRPVPDVTAAGPSTSETPSAVPCSISSLPSSSSQSPAASPSAPPNSVQSVPTGTSPPKTSDIMTPQSNAILTQVMTWHLVPTSSSNEAPSLPSLIYGATHLARLFVRLPDLLYTGNMPSSKLKVLTSHLETFMGYLEEHTEWFADHNYKENPHVPPAN</sequence>
<keyword evidence="3" id="KW-0156">Chromatin regulator</keyword>
<keyword evidence="2" id="KW-0832">Ubl conjugation</keyword>
<feature type="compositionally biased region" description="Low complexity" evidence="8">
    <location>
        <begin position="423"/>
        <end position="455"/>
    </location>
</feature>
<evidence type="ECO:0000313" key="10">
    <source>
        <dbReference type="Proteomes" id="UP000504606"/>
    </source>
</evidence>
<dbReference type="Proteomes" id="UP000504606">
    <property type="component" value="Unplaced"/>
</dbReference>
<evidence type="ECO:0000256" key="6">
    <source>
        <dbReference type="ARBA" id="ARBA00023242"/>
    </source>
</evidence>
<feature type="compositionally biased region" description="Basic and acidic residues" evidence="8">
    <location>
        <begin position="364"/>
        <end position="374"/>
    </location>
</feature>
<dbReference type="InterPro" id="IPR000953">
    <property type="entry name" value="Chromo/chromo_shadow_dom"/>
</dbReference>
<feature type="compositionally biased region" description="Acidic residues" evidence="8">
    <location>
        <begin position="188"/>
        <end position="203"/>
    </location>
</feature>
<keyword evidence="5" id="KW-0804">Transcription</keyword>
<dbReference type="SUPFAM" id="SSF54160">
    <property type="entry name" value="Chromo domain-like"/>
    <property type="match status" value="1"/>
</dbReference>
<evidence type="ECO:0000256" key="1">
    <source>
        <dbReference type="ARBA" id="ARBA00004123"/>
    </source>
</evidence>
<name>A0A6J1S708_FRAOC</name>
<dbReference type="Gene3D" id="2.30.30.140">
    <property type="match status" value="1"/>
</dbReference>
<dbReference type="AlphaFoldDB" id="A0A6J1S708"/>
<dbReference type="OrthoDB" id="10044771at2759"/>
<feature type="compositionally biased region" description="Polar residues" evidence="8">
    <location>
        <begin position="456"/>
        <end position="467"/>
    </location>
</feature>
<dbReference type="InterPro" id="IPR026541">
    <property type="entry name" value="MRG_dom"/>
</dbReference>
<evidence type="ECO:0000256" key="2">
    <source>
        <dbReference type="ARBA" id="ARBA00022843"/>
    </source>
</evidence>
<protein>
    <recommendedName>
        <fullName evidence="7">Protein male-specific lethal-3</fullName>
    </recommendedName>
</protein>
<dbReference type="InterPro" id="IPR038217">
    <property type="entry name" value="MRG_C_sf"/>
</dbReference>
<dbReference type="InterPro" id="IPR008676">
    <property type="entry name" value="MRG"/>
</dbReference>
<comment type="subcellular location">
    <subcellularLocation>
        <location evidence="1">Nucleus</location>
    </subcellularLocation>
</comment>
<dbReference type="PANTHER" id="PTHR10880">
    <property type="entry name" value="MORTALITY FACTOR 4-LIKE PROTEIN"/>
    <property type="match status" value="1"/>
</dbReference>
<keyword evidence="10" id="KW-1185">Reference proteome</keyword>
<dbReference type="Pfam" id="PF05712">
    <property type="entry name" value="MRG"/>
    <property type="match status" value="1"/>
</dbReference>
<dbReference type="GO" id="GO:0006355">
    <property type="term" value="P:regulation of DNA-templated transcription"/>
    <property type="evidence" value="ECO:0007669"/>
    <property type="project" value="InterPro"/>
</dbReference>
<feature type="region of interest" description="Disordered" evidence="8">
    <location>
        <begin position="327"/>
        <end position="467"/>
    </location>
</feature>
<feature type="compositionally biased region" description="Low complexity" evidence="8">
    <location>
        <begin position="134"/>
        <end position="153"/>
    </location>
</feature>
<evidence type="ECO:0000313" key="11">
    <source>
        <dbReference type="RefSeq" id="XP_026276802.1"/>
    </source>
</evidence>
<keyword evidence="4" id="KW-0805">Transcription regulation</keyword>
<dbReference type="InterPro" id="IPR016197">
    <property type="entry name" value="Chromo-like_dom_sf"/>
</dbReference>
<organism evidence="10 11">
    <name type="scientific">Frankliniella occidentalis</name>
    <name type="common">Western flower thrips</name>
    <name type="synonym">Euthrips occidentalis</name>
    <dbReference type="NCBI Taxonomy" id="133901"/>
    <lineage>
        <taxon>Eukaryota</taxon>
        <taxon>Metazoa</taxon>
        <taxon>Ecdysozoa</taxon>
        <taxon>Arthropoda</taxon>
        <taxon>Hexapoda</taxon>
        <taxon>Insecta</taxon>
        <taxon>Pterygota</taxon>
        <taxon>Neoptera</taxon>
        <taxon>Paraneoptera</taxon>
        <taxon>Thysanoptera</taxon>
        <taxon>Terebrantia</taxon>
        <taxon>Thripoidea</taxon>
        <taxon>Thripidae</taxon>
        <taxon>Frankliniella</taxon>
    </lineage>
</organism>
<feature type="domain" description="Chromo" evidence="9">
    <location>
        <begin position="10"/>
        <end position="90"/>
    </location>
</feature>
<dbReference type="CTD" id="38779"/>
<feature type="compositionally biased region" description="Basic and acidic residues" evidence="8">
    <location>
        <begin position="117"/>
        <end position="127"/>
    </location>
</feature>
<accession>A0A6J1S708</accession>
<dbReference type="GO" id="GO:0006325">
    <property type="term" value="P:chromatin organization"/>
    <property type="evidence" value="ECO:0007669"/>
    <property type="project" value="UniProtKB-KW"/>
</dbReference>
<feature type="compositionally biased region" description="Acidic residues" evidence="8">
    <location>
        <begin position="162"/>
        <end position="178"/>
    </location>
</feature>
<dbReference type="SMART" id="SM00298">
    <property type="entry name" value="CHROMO"/>
    <property type="match status" value="1"/>
</dbReference>
<dbReference type="Pfam" id="PF22732">
    <property type="entry name" value="MSL3_chromo-like"/>
    <property type="match status" value="1"/>
</dbReference>
<dbReference type="RefSeq" id="XP_026276802.1">
    <property type="nucleotide sequence ID" value="XM_026421017.2"/>
</dbReference>
<dbReference type="KEGG" id="foc:113205407"/>
<keyword evidence="6" id="KW-0539">Nucleus</keyword>
<evidence type="ECO:0000256" key="7">
    <source>
        <dbReference type="ARBA" id="ARBA00069454"/>
    </source>
</evidence>
<dbReference type="FunFam" id="2.30.30.140:FF:000042">
    <property type="entry name" value="male-specific lethal 3 homolog"/>
    <property type="match status" value="1"/>
</dbReference>
<dbReference type="PANTHER" id="PTHR10880:SF15">
    <property type="entry name" value="MSL COMPLEX SUBUNIT 3"/>
    <property type="match status" value="1"/>
</dbReference>
<reference evidence="11" key="1">
    <citation type="submission" date="2025-08" db="UniProtKB">
        <authorList>
            <consortium name="RefSeq"/>
        </authorList>
    </citation>
    <scope>IDENTIFICATION</scope>
    <source>
        <tissue evidence="11">Whole organism</tissue>
    </source>
</reference>
<dbReference type="GO" id="GO:0005634">
    <property type="term" value="C:nucleus"/>
    <property type="evidence" value="ECO:0007669"/>
    <property type="project" value="UniProtKB-SubCell"/>
</dbReference>
<dbReference type="GO" id="GO:0035267">
    <property type="term" value="C:NuA4 histone acetyltransferase complex"/>
    <property type="evidence" value="ECO:0007669"/>
    <property type="project" value="TreeGrafter"/>
</dbReference>
<dbReference type="Gene3D" id="1.10.274.30">
    <property type="entry name" value="MRG domain"/>
    <property type="match status" value="2"/>
</dbReference>
<evidence type="ECO:0000259" key="9">
    <source>
        <dbReference type="SMART" id="SM00298"/>
    </source>
</evidence>